<keyword evidence="2" id="KW-0732">Signal</keyword>
<feature type="compositionally biased region" description="Polar residues" evidence="10">
    <location>
        <begin position="303"/>
        <end position="315"/>
    </location>
</feature>
<dbReference type="GO" id="GO:0042834">
    <property type="term" value="F:peptidoglycan binding"/>
    <property type="evidence" value="ECO:0007669"/>
    <property type="project" value="InterPro"/>
</dbReference>
<keyword evidence="12" id="KW-0645">Protease</keyword>
<dbReference type="GO" id="GO:0071555">
    <property type="term" value="P:cell wall organization"/>
    <property type="evidence" value="ECO:0007669"/>
    <property type="project" value="UniProtKB-KW"/>
</dbReference>
<gene>
    <name evidence="12" type="ORF">FHS74_000833</name>
</gene>
<keyword evidence="4" id="KW-0133">Cell shape</keyword>
<dbReference type="GO" id="GO:0009252">
    <property type="term" value="P:peptidoglycan biosynthetic process"/>
    <property type="evidence" value="ECO:0007669"/>
    <property type="project" value="UniProtKB-KW"/>
</dbReference>
<dbReference type="Proteomes" id="UP000539175">
    <property type="component" value="Unassembled WGS sequence"/>
</dbReference>
<keyword evidence="6" id="KW-0961">Cell wall biogenesis/degradation</keyword>
<dbReference type="Pfam" id="PF05036">
    <property type="entry name" value="SPOR"/>
    <property type="match status" value="1"/>
</dbReference>
<evidence type="ECO:0000256" key="2">
    <source>
        <dbReference type="ARBA" id="ARBA00022729"/>
    </source>
</evidence>
<dbReference type="InterPro" id="IPR001967">
    <property type="entry name" value="Peptidase_S11_N"/>
</dbReference>
<keyword evidence="12" id="KW-0121">Carboxypeptidase</keyword>
<feature type="binding site" evidence="8">
    <location>
        <position position="231"/>
    </location>
    <ligand>
        <name>substrate</name>
    </ligand>
</feature>
<dbReference type="InterPro" id="IPR007730">
    <property type="entry name" value="SPOR-like_dom"/>
</dbReference>
<keyword evidence="5" id="KW-0573">Peptidoglycan synthesis</keyword>
<evidence type="ECO:0000256" key="1">
    <source>
        <dbReference type="ARBA" id="ARBA00007164"/>
    </source>
</evidence>
<dbReference type="GO" id="GO:0008360">
    <property type="term" value="P:regulation of cell shape"/>
    <property type="evidence" value="ECO:0007669"/>
    <property type="project" value="UniProtKB-KW"/>
</dbReference>
<feature type="region of interest" description="Disordered" evidence="10">
    <location>
        <begin position="303"/>
        <end position="338"/>
    </location>
</feature>
<feature type="active site" description="Acyl-ester intermediate" evidence="7">
    <location>
        <position position="69"/>
    </location>
</feature>
<name>A0A7X0AV79_9PROT</name>
<dbReference type="Pfam" id="PF00768">
    <property type="entry name" value="Peptidase_S11"/>
    <property type="match status" value="1"/>
</dbReference>
<proteinExistence type="inferred from homology"/>
<dbReference type="GO" id="GO:0009002">
    <property type="term" value="F:serine-type D-Ala-D-Ala carboxypeptidase activity"/>
    <property type="evidence" value="ECO:0007669"/>
    <property type="project" value="UniProtKB-EC"/>
</dbReference>
<evidence type="ECO:0000256" key="10">
    <source>
        <dbReference type="SAM" id="MobiDB-lite"/>
    </source>
</evidence>
<dbReference type="Gene3D" id="3.40.710.10">
    <property type="entry name" value="DD-peptidase/beta-lactamase superfamily"/>
    <property type="match status" value="1"/>
</dbReference>
<dbReference type="PRINTS" id="PR00725">
    <property type="entry name" value="DADACBPTASE1"/>
</dbReference>
<evidence type="ECO:0000259" key="11">
    <source>
        <dbReference type="PROSITE" id="PS51724"/>
    </source>
</evidence>
<evidence type="ECO:0000313" key="12">
    <source>
        <dbReference type="EMBL" id="MBB6250292.1"/>
    </source>
</evidence>
<feature type="active site" description="Proton acceptor" evidence="7">
    <location>
        <position position="72"/>
    </location>
</feature>
<dbReference type="GO" id="GO:0006508">
    <property type="term" value="P:proteolysis"/>
    <property type="evidence" value="ECO:0007669"/>
    <property type="project" value="InterPro"/>
</dbReference>
<sequence length="463" mass="48217">MAEGQFTVTHWKRIFLGGGRTRWAVLALLACWAFTPVAAHAKYAAIVVDAETGQVLHSAGADTQNYPASLTKMMTLYLLFDALDAGKVTLDTPFKVSAHASAQAPSKLGLDPGETIRVRDAILALVTKSANDVAVTVAENLGGSEPRFAQLMTAKAHALGMSRTTFRNASGLPNAGQKTTARDLARLAQALIHDHAKQYAYFKTESFTYNGETMANHNHLMSRYPGMDGIKTGFINASGFNLVGSAVHDGRRLIAVVMGGSSAVWRDNRMADLLDEAFDTKPGALLTAEAPIRAPNGRAAVQVASNDTATDNSASEGDEDEADEAPRPAQPRATPGVRLASAAGKAAKAVGKAAESVADHTLLAAPAEAAPAVAAAPKAKAVPAGWSIQVGAYNDRAATQAAIARATQKAKGMLNAAVPDVQASGARLYRARLAGLSEKTARAACTQLKRQGQDCIAIAPGAG</sequence>
<accession>A0A7X0AV79</accession>
<dbReference type="SUPFAM" id="SSF56601">
    <property type="entry name" value="beta-lactamase/transpeptidase-like"/>
    <property type="match status" value="1"/>
</dbReference>
<feature type="active site" evidence="7">
    <location>
        <position position="129"/>
    </location>
</feature>
<dbReference type="EMBL" id="JACIIZ010000002">
    <property type="protein sequence ID" value="MBB6250292.1"/>
    <property type="molecule type" value="Genomic_DNA"/>
</dbReference>
<dbReference type="EC" id="3.4.16.4" evidence="12"/>
<keyword evidence="13" id="KW-1185">Reference proteome</keyword>
<organism evidence="12 13">
    <name type="scientific">Nitrospirillum iridis</name>
    <dbReference type="NCBI Taxonomy" id="765888"/>
    <lineage>
        <taxon>Bacteria</taxon>
        <taxon>Pseudomonadati</taxon>
        <taxon>Pseudomonadota</taxon>
        <taxon>Alphaproteobacteria</taxon>
        <taxon>Rhodospirillales</taxon>
        <taxon>Azospirillaceae</taxon>
        <taxon>Nitrospirillum</taxon>
    </lineage>
</organism>
<dbReference type="RefSeq" id="WP_184797725.1">
    <property type="nucleotide sequence ID" value="NZ_JACIIZ010000002.1"/>
</dbReference>
<protein>
    <submittedName>
        <fullName evidence="12">D-alanyl-D-alanine carboxypeptidase</fullName>
        <ecNumber evidence="12">3.4.16.4</ecNumber>
    </submittedName>
</protein>
<dbReference type="InterPro" id="IPR036680">
    <property type="entry name" value="SPOR-like_sf"/>
</dbReference>
<comment type="caution">
    <text evidence="12">The sequence shown here is derived from an EMBL/GenBank/DDBJ whole genome shotgun (WGS) entry which is preliminary data.</text>
</comment>
<evidence type="ECO:0000256" key="5">
    <source>
        <dbReference type="ARBA" id="ARBA00022984"/>
    </source>
</evidence>
<comment type="similarity">
    <text evidence="1 9">Belongs to the peptidase S11 family.</text>
</comment>
<dbReference type="PANTHER" id="PTHR21581:SF6">
    <property type="entry name" value="TRAFFICKING PROTEIN PARTICLE COMPLEX SUBUNIT 12"/>
    <property type="match status" value="1"/>
</dbReference>
<dbReference type="Gene3D" id="3.30.70.1070">
    <property type="entry name" value="Sporulation related repeat"/>
    <property type="match status" value="1"/>
</dbReference>
<keyword evidence="3 12" id="KW-0378">Hydrolase</keyword>
<evidence type="ECO:0000256" key="6">
    <source>
        <dbReference type="ARBA" id="ARBA00023316"/>
    </source>
</evidence>
<evidence type="ECO:0000256" key="3">
    <source>
        <dbReference type="ARBA" id="ARBA00022801"/>
    </source>
</evidence>
<evidence type="ECO:0000256" key="4">
    <source>
        <dbReference type="ARBA" id="ARBA00022960"/>
    </source>
</evidence>
<dbReference type="AlphaFoldDB" id="A0A7X0AV79"/>
<reference evidence="12 13" key="1">
    <citation type="submission" date="2020-08" db="EMBL/GenBank/DDBJ databases">
        <title>Genomic Encyclopedia of Type Strains, Phase IV (KMG-IV): sequencing the most valuable type-strain genomes for metagenomic binning, comparative biology and taxonomic classification.</title>
        <authorList>
            <person name="Goeker M."/>
        </authorList>
    </citation>
    <scope>NUCLEOTIDE SEQUENCE [LARGE SCALE GENOMIC DNA]</scope>
    <source>
        <strain evidence="12 13">DSM 22198</strain>
    </source>
</reference>
<evidence type="ECO:0000256" key="8">
    <source>
        <dbReference type="PIRSR" id="PIRSR618044-2"/>
    </source>
</evidence>
<evidence type="ECO:0000313" key="13">
    <source>
        <dbReference type="Proteomes" id="UP000539175"/>
    </source>
</evidence>
<dbReference type="PANTHER" id="PTHR21581">
    <property type="entry name" value="D-ALANYL-D-ALANINE CARBOXYPEPTIDASE"/>
    <property type="match status" value="1"/>
</dbReference>
<feature type="domain" description="SPOR" evidence="11">
    <location>
        <begin position="380"/>
        <end position="463"/>
    </location>
</feature>
<dbReference type="InterPro" id="IPR012338">
    <property type="entry name" value="Beta-lactam/transpept-like"/>
</dbReference>
<dbReference type="PROSITE" id="PS51724">
    <property type="entry name" value="SPOR"/>
    <property type="match status" value="1"/>
</dbReference>
<evidence type="ECO:0000256" key="9">
    <source>
        <dbReference type="RuleBase" id="RU004016"/>
    </source>
</evidence>
<evidence type="ECO:0000256" key="7">
    <source>
        <dbReference type="PIRSR" id="PIRSR618044-1"/>
    </source>
</evidence>
<dbReference type="InterPro" id="IPR018044">
    <property type="entry name" value="Peptidase_S11"/>
</dbReference>